<gene>
    <name evidence="3" type="ORF">JOF29_003069</name>
</gene>
<feature type="region of interest" description="Disordered" evidence="1">
    <location>
        <begin position="1"/>
        <end position="20"/>
    </location>
</feature>
<evidence type="ECO:0000259" key="2">
    <source>
        <dbReference type="Pfam" id="PF03417"/>
    </source>
</evidence>
<reference evidence="3 4" key="1">
    <citation type="submission" date="2021-03" db="EMBL/GenBank/DDBJ databases">
        <title>Sequencing the genomes of 1000 actinobacteria strains.</title>
        <authorList>
            <person name="Klenk H.-P."/>
        </authorList>
    </citation>
    <scope>NUCLEOTIDE SEQUENCE [LARGE SCALE GENOMIC DNA]</scope>
    <source>
        <strain evidence="3 4">DSM 18824</strain>
    </source>
</reference>
<comment type="caution">
    <text evidence="3">The sequence shown here is derived from an EMBL/GenBank/DDBJ whole genome shotgun (WGS) entry which is preliminary data.</text>
</comment>
<dbReference type="InterPro" id="IPR047794">
    <property type="entry name" value="C45_proenzyme-like"/>
</dbReference>
<evidence type="ECO:0000313" key="4">
    <source>
        <dbReference type="Proteomes" id="UP000755585"/>
    </source>
</evidence>
<evidence type="ECO:0000313" key="3">
    <source>
        <dbReference type="EMBL" id="MBP2351986.1"/>
    </source>
</evidence>
<name>A0ABS4UKC0_9ACTN</name>
<dbReference type="InterPro" id="IPR005079">
    <property type="entry name" value="Peptidase_C45_hydrolase"/>
</dbReference>
<dbReference type="InterPro" id="IPR047801">
    <property type="entry name" value="Peptidase_C45"/>
</dbReference>
<sequence length="359" mass="38452">MSLNIHVSTTTDPAGRGREIGSRWRDRIQATARDYDWLFQAAGLDEPAVRRIAGECLDALHTWEPELATEIRGIAAGAGLPTWRAAALTARTEILVRGKIAGLKECTTAALAVPDRPPRVLQTWDWIPQAENFTILRYTSTAGLGVVTFAENGVVGKVGVNSAGLGVLFTLLCHSSDGTTTGVPVHAVVRRVLDNATTVAQAIETARSAPVTASAALTVVTWNGGRCDAAVVELSPAGSAELRPVGDGYLLHTNHFLDPELATGDRLVAVGDDTVPRLAALRRLSTALTGADRTAWARGLVSHWEDGAPICAHPRADADVTNRWETKMMLTFDLTRPSLIVQEGKPCQVTESRWLEFAA</sequence>
<dbReference type="RefSeq" id="WP_209694811.1">
    <property type="nucleotide sequence ID" value="NZ_BAAAVU010000009.1"/>
</dbReference>
<keyword evidence="4" id="KW-1185">Reference proteome</keyword>
<feature type="compositionally biased region" description="Polar residues" evidence="1">
    <location>
        <begin position="1"/>
        <end position="12"/>
    </location>
</feature>
<organism evidence="3 4">
    <name type="scientific">Kribbella aluminosa</name>
    <dbReference type="NCBI Taxonomy" id="416017"/>
    <lineage>
        <taxon>Bacteria</taxon>
        <taxon>Bacillati</taxon>
        <taxon>Actinomycetota</taxon>
        <taxon>Actinomycetes</taxon>
        <taxon>Propionibacteriales</taxon>
        <taxon>Kribbellaceae</taxon>
        <taxon>Kribbella</taxon>
    </lineage>
</organism>
<dbReference type="PANTHER" id="PTHR34180">
    <property type="entry name" value="PEPTIDASE C45"/>
    <property type="match status" value="1"/>
</dbReference>
<dbReference type="Proteomes" id="UP000755585">
    <property type="component" value="Unassembled WGS sequence"/>
</dbReference>
<dbReference type="NCBIfam" id="NF040521">
    <property type="entry name" value="C45_proenzyme"/>
    <property type="match status" value="1"/>
</dbReference>
<protein>
    <submittedName>
        <fullName evidence="3">Isopenicillin-N N-acyltransferase-like protein</fullName>
    </submittedName>
</protein>
<proteinExistence type="predicted"/>
<feature type="domain" description="Peptidase C45 hydrolase" evidence="2">
    <location>
        <begin position="120"/>
        <end position="307"/>
    </location>
</feature>
<evidence type="ECO:0000256" key="1">
    <source>
        <dbReference type="SAM" id="MobiDB-lite"/>
    </source>
</evidence>
<dbReference type="PANTHER" id="PTHR34180:SF1">
    <property type="entry name" value="BETA-ALANYL-DOPAMINE_CARCININE HYDROLASE"/>
    <property type="match status" value="1"/>
</dbReference>
<dbReference type="EMBL" id="JAGINT010000001">
    <property type="protein sequence ID" value="MBP2351986.1"/>
    <property type="molecule type" value="Genomic_DNA"/>
</dbReference>
<dbReference type="Gene3D" id="3.60.60.10">
    <property type="entry name" value="Penicillin V Acylase, Chain A"/>
    <property type="match status" value="1"/>
</dbReference>
<accession>A0ABS4UKC0</accession>
<dbReference type="Pfam" id="PF03417">
    <property type="entry name" value="AAT"/>
    <property type="match status" value="1"/>
</dbReference>
<dbReference type="Gene3D" id="1.10.10.2120">
    <property type="match status" value="1"/>
</dbReference>